<protein>
    <submittedName>
        <fullName evidence="1">VirK family protein</fullName>
    </submittedName>
</protein>
<evidence type="ECO:0000313" key="1">
    <source>
        <dbReference type="EMBL" id="WED43504.1"/>
    </source>
</evidence>
<sequence>MQAKDLIFYKKRDAMKKYFTTILAILSLNSYAEELKSFSAVAKAVTTGKLLTFVWTAKACTSDSKLPDVITAVKPNAIMLIANQRITASDRHFTMNDPALPDTPAFIYSKFNLRADGQAMLTMTLMQAKDYSSVKSYQIQCTLGSGLTIFD</sequence>
<evidence type="ECO:0000313" key="2">
    <source>
        <dbReference type="Proteomes" id="UP001222087"/>
    </source>
</evidence>
<accession>A0ABY8AS47</accession>
<reference evidence="1 2" key="1">
    <citation type="submission" date="2023-02" db="EMBL/GenBank/DDBJ databases">
        <title>Genome Sequence of L. cardiaca H63T.</title>
        <authorList>
            <person name="Lopez A.E."/>
            <person name="Cianciotto N.P."/>
        </authorList>
    </citation>
    <scope>NUCLEOTIDE SEQUENCE [LARGE SCALE GENOMIC DNA]</scope>
    <source>
        <strain evidence="1 2">H63</strain>
    </source>
</reference>
<organism evidence="1 2">
    <name type="scientific">Legionella cardiaca</name>
    <dbReference type="NCBI Taxonomy" id="1071983"/>
    <lineage>
        <taxon>Bacteria</taxon>
        <taxon>Pseudomonadati</taxon>
        <taxon>Pseudomonadota</taxon>
        <taxon>Gammaproteobacteria</taxon>
        <taxon>Legionellales</taxon>
        <taxon>Legionellaceae</taxon>
        <taxon>Legionella</taxon>
    </lineage>
</organism>
<dbReference type="Proteomes" id="UP001222087">
    <property type="component" value="Chromosome"/>
</dbReference>
<keyword evidence="2" id="KW-1185">Reference proteome</keyword>
<dbReference type="EMBL" id="CP119078">
    <property type="protein sequence ID" value="WED43504.1"/>
    <property type="molecule type" value="Genomic_DNA"/>
</dbReference>
<name>A0ABY8AS47_9GAMM</name>
<dbReference type="RefSeq" id="WP_275089313.1">
    <property type="nucleotide sequence ID" value="NZ_CP119078.1"/>
</dbReference>
<dbReference type="Pfam" id="PF06903">
    <property type="entry name" value="VirK"/>
    <property type="match status" value="1"/>
</dbReference>
<gene>
    <name evidence="1" type="ORF">PXX05_01660</name>
</gene>
<proteinExistence type="predicted"/>
<dbReference type="InterPro" id="IPR010694">
    <property type="entry name" value="Uncharacterised_VirK"/>
</dbReference>